<keyword evidence="2" id="KW-1185">Reference proteome</keyword>
<accession>A0ACD1DTL3</accession>
<dbReference type="EMBL" id="CP074691">
    <property type="protein sequence ID" value="QVL35437.1"/>
    <property type="molecule type" value="Genomic_DNA"/>
</dbReference>
<proteinExistence type="predicted"/>
<gene>
    <name evidence="1" type="ORF">KIH16_09540</name>
</gene>
<evidence type="ECO:0000313" key="1">
    <source>
        <dbReference type="EMBL" id="QVL35437.1"/>
    </source>
</evidence>
<reference evidence="1" key="1">
    <citation type="submission" date="2021-05" db="EMBL/GenBank/DDBJ databases">
        <title>An isolated secondary fermenter in methanogenic hydrocarbon-degrading communities.</title>
        <authorList>
            <person name="Liu Y.-F."/>
            <person name="Liu Z.-l."/>
        </authorList>
    </citation>
    <scope>NUCLEOTIDE SEQUENCE</scope>
    <source>
        <strain evidence="1">L-13</strain>
    </source>
</reference>
<organism evidence="1 2">
    <name type="scientific">Aminirod propionatiphilus</name>
    <dbReference type="NCBI Taxonomy" id="3415223"/>
    <lineage>
        <taxon>Bacteria</taxon>
        <taxon>Thermotogati</taxon>
        <taxon>Synergistota</taxon>
        <taxon>Synergistia</taxon>
        <taxon>Synergistales</taxon>
        <taxon>Aminiphilaceae</taxon>
        <taxon>Aminirod</taxon>
    </lineage>
</organism>
<protein>
    <submittedName>
        <fullName evidence="1">BamA/TamA family outer membrane protein</fullName>
    </submittedName>
</protein>
<name>A0ACD1DTL3_9BACT</name>
<dbReference type="Proteomes" id="UP000682204">
    <property type="component" value="Chromosome"/>
</dbReference>
<sequence>MRRLFPGLALFIFLALFPLVARAQEPLVAAVNVEGNSQVVSSHILGVVGTKPGDPIDREQVRKDIEAIYSLGFFSLVDVRVESLPAGLGVIFVVQENPVVTEVRFEGNEVYSDEQLHELVFTTEGNVFNRVFFRHDLQRIQERYQKDGYVLVKIGDVQVDGGVVTVQIMEPRVGEIIIQGNTRTRTRVIEREIKVKTGDIFNSTVLRHSLNRIQGMGYFEDVNVGFEPTESPEVINLVLTVVEQKTGRVGISLGHGSQSGWSGGLSYEDTNWQGLGHKASIGFETGDRQQYWISYEQPYMDFETYSWRVGVYKREWEDLDYYLDGSLQLYDYEEDRTGAYVGVGKKFYNELYSWYVTLDWRDTDIRATTENYKGTGSFDDFKRDYLKDGKTFSVTGTVKRSTLDEMVSYPKGDVESVNVEKAFEVLGGEYDYTKYWVEARYYTPLWFLQDLFDAKVGDEDNPIILAARVRSGWSSGTLPVADQYEIGGKTTLRGFDDDKFKGDEMFLANVEIRVPIEKAFSFVLFYDTGMAWNTQTTGIHSSYSLSDLEGAFGFGVRVRTPIGNLRLDVAEGDEETKTHFGFGEMF</sequence>
<evidence type="ECO:0000313" key="2">
    <source>
        <dbReference type="Proteomes" id="UP000682204"/>
    </source>
</evidence>